<dbReference type="RefSeq" id="WP_035132012.1">
    <property type="nucleotide sequence ID" value="NZ_JPMD01000016.1"/>
</dbReference>
<dbReference type="SUPFAM" id="SSF64307">
    <property type="entry name" value="SirA-like"/>
    <property type="match status" value="1"/>
</dbReference>
<dbReference type="Pfam" id="PF02635">
    <property type="entry name" value="DsrE"/>
    <property type="match status" value="1"/>
</dbReference>
<gene>
    <name evidence="3" type="ORF">IO99_07835</name>
</gene>
<keyword evidence="4" id="KW-1185">Reference proteome</keyword>
<dbReference type="AlphaFoldDB" id="A0A084JDA2"/>
<name>A0A084JDA2_9CLOT</name>
<dbReference type="EMBL" id="JPMD01000016">
    <property type="protein sequence ID" value="KEZ86936.1"/>
    <property type="molecule type" value="Genomic_DNA"/>
</dbReference>
<dbReference type="InterPro" id="IPR036868">
    <property type="entry name" value="TusA-like_sf"/>
</dbReference>
<reference evidence="3 4" key="1">
    <citation type="submission" date="2014-07" db="EMBL/GenBank/DDBJ databases">
        <title>Draft genome of Clostridium sulfidigenes 113A isolated from sediments associated with methane hydrate from Krishna Godavari basin.</title>
        <authorList>
            <person name="Honkalas V.S."/>
            <person name="Dabir A.P."/>
            <person name="Arora P."/>
            <person name="Dhakephalkar P.K."/>
        </authorList>
    </citation>
    <scope>NUCLEOTIDE SEQUENCE [LARGE SCALE GENOMIC DNA]</scope>
    <source>
        <strain evidence="3 4">113A</strain>
    </source>
</reference>
<dbReference type="PROSITE" id="PS01148">
    <property type="entry name" value="UPF0033"/>
    <property type="match status" value="1"/>
</dbReference>
<evidence type="ECO:0000313" key="4">
    <source>
        <dbReference type="Proteomes" id="UP000028542"/>
    </source>
</evidence>
<dbReference type="SUPFAM" id="SSF75169">
    <property type="entry name" value="DsrEFH-like"/>
    <property type="match status" value="1"/>
</dbReference>
<dbReference type="PANTHER" id="PTHR33279">
    <property type="entry name" value="SULFUR CARRIER PROTEIN YEDF-RELATED"/>
    <property type="match status" value="1"/>
</dbReference>
<evidence type="ECO:0000313" key="3">
    <source>
        <dbReference type="EMBL" id="KEZ86936.1"/>
    </source>
</evidence>
<evidence type="ECO:0000259" key="2">
    <source>
        <dbReference type="PROSITE" id="PS01148"/>
    </source>
</evidence>
<sequence>MENIRNEIDCRGLNCPIPVVNTKKYFDALESGIGVTVVDNEVAKNNVVKFAQGNGFNYEIEEREGNIYYITITKREVTVEELNLKSSKEKEETFTIVIGSDKLGNGDDELGTALIKSYLFALSEAEVIPTNLVFLNAGVKLVVEGALTLDSLKRLVERGVNVQSCGLCLDFYGLKENLAVGEISNMYAIIEMMNKGKTIKL</sequence>
<dbReference type="InterPro" id="IPR003787">
    <property type="entry name" value="Sulphur_relay_DsrE/F-like"/>
</dbReference>
<dbReference type="STRING" id="318464.IO99_07835"/>
<dbReference type="InterPro" id="IPR019870">
    <property type="entry name" value="Se_metab_YedF"/>
</dbReference>
<dbReference type="NCBIfam" id="TIGR03527">
    <property type="entry name" value="selenium_YedF"/>
    <property type="match status" value="1"/>
</dbReference>
<comment type="similarity">
    <text evidence="1">Belongs to the sulfur carrier protein TusA family.</text>
</comment>
<dbReference type="eggNOG" id="COG0425">
    <property type="taxonomic scope" value="Bacteria"/>
</dbReference>
<feature type="domain" description="UPF0033" evidence="2">
    <location>
        <begin position="8"/>
        <end position="32"/>
    </location>
</feature>
<dbReference type="InterPro" id="IPR027396">
    <property type="entry name" value="DsrEFH-like"/>
</dbReference>
<accession>A0A084JDA2</accession>
<dbReference type="InterPro" id="IPR001455">
    <property type="entry name" value="TusA-like"/>
</dbReference>
<evidence type="ECO:0000256" key="1">
    <source>
        <dbReference type="ARBA" id="ARBA00008984"/>
    </source>
</evidence>
<dbReference type="Pfam" id="PF01206">
    <property type="entry name" value="TusA"/>
    <property type="match status" value="1"/>
</dbReference>
<protein>
    <submittedName>
        <fullName evidence="3">SirA family protein</fullName>
    </submittedName>
</protein>
<dbReference type="Gene3D" id="3.30.110.40">
    <property type="entry name" value="TusA-like domain"/>
    <property type="match status" value="1"/>
</dbReference>
<comment type="caution">
    <text evidence="3">The sequence shown here is derived from an EMBL/GenBank/DDBJ whole genome shotgun (WGS) entry which is preliminary data.</text>
</comment>
<dbReference type="PANTHER" id="PTHR33279:SF6">
    <property type="entry name" value="SULFUR CARRIER PROTEIN YEDF-RELATED"/>
    <property type="match status" value="1"/>
</dbReference>
<proteinExistence type="inferred from homology"/>
<dbReference type="Proteomes" id="UP000028542">
    <property type="component" value="Unassembled WGS sequence"/>
</dbReference>
<dbReference type="CDD" id="cd03421">
    <property type="entry name" value="SirA_like_N"/>
    <property type="match status" value="1"/>
</dbReference>
<organism evidence="3 4">
    <name type="scientific">Clostridium sulfidigenes</name>
    <dbReference type="NCBI Taxonomy" id="318464"/>
    <lineage>
        <taxon>Bacteria</taxon>
        <taxon>Bacillati</taxon>
        <taxon>Bacillota</taxon>
        <taxon>Clostridia</taxon>
        <taxon>Eubacteriales</taxon>
        <taxon>Clostridiaceae</taxon>
        <taxon>Clostridium</taxon>
    </lineage>
</organism>